<name>A0ABR9JCI8_9MICC</name>
<organism evidence="2 3">
    <name type="scientific">Nesterenkonia lutea</name>
    <dbReference type="NCBI Taxonomy" id="272919"/>
    <lineage>
        <taxon>Bacteria</taxon>
        <taxon>Bacillati</taxon>
        <taxon>Actinomycetota</taxon>
        <taxon>Actinomycetes</taxon>
        <taxon>Micrococcales</taxon>
        <taxon>Micrococcaceae</taxon>
        <taxon>Nesterenkonia</taxon>
    </lineage>
</organism>
<feature type="compositionally biased region" description="Gly residues" evidence="1">
    <location>
        <begin position="112"/>
        <end position="139"/>
    </location>
</feature>
<comment type="caution">
    <text evidence="2">The sequence shown here is derived from an EMBL/GenBank/DDBJ whole genome shotgun (WGS) entry which is preliminary data.</text>
</comment>
<evidence type="ECO:0008006" key="4">
    <source>
        <dbReference type="Google" id="ProtNLM"/>
    </source>
</evidence>
<gene>
    <name evidence="2" type="ORF">H4W27_000770</name>
</gene>
<feature type="region of interest" description="Disordered" evidence="1">
    <location>
        <begin position="1"/>
        <end position="59"/>
    </location>
</feature>
<proteinExistence type="predicted"/>
<keyword evidence="3" id="KW-1185">Reference proteome</keyword>
<dbReference type="Pfam" id="PF11238">
    <property type="entry name" value="DUF3039"/>
    <property type="match status" value="1"/>
</dbReference>
<feature type="compositionally biased region" description="Basic and acidic residues" evidence="1">
    <location>
        <begin position="13"/>
        <end position="22"/>
    </location>
</feature>
<evidence type="ECO:0000313" key="3">
    <source>
        <dbReference type="Proteomes" id="UP000643525"/>
    </source>
</evidence>
<feature type="compositionally biased region" description="Basic and acidic residues" evidence="1">
    <location>
        <begin position="45"/>
        <end position="59"/>
    </location>
</feature>
<feature type="region of interest" description="Disordered" evidence="1">
    <location>
        <begin position="111"/>
        <end position="139"/>
    </location>
</feature>
<protein>
    <recommendedName>
        <fullName evidence="4">DUF3039 domain-containing protein</fullName>
    </recommendedName>
</protein>
<dbReference type="InterPro" id="IPR021400">
    <property type="entry name" value="DUF3039"/>
</dbReference>
<dbReference type="Proteomes" id="UP000643525">
    <property type="component" value="Unassembled WGS sequence"/>
</dbReference>
<accession>A0ABR9JCI8</accession>
<feature type="compositionally biased region" description="Low complexity" evidence="1">
    <location>
        <begin position="33"/>
        <end position="43"/>
    </location>
</feature>
<evidence type="ECO:0000313" key="2">
    <source>
        <dbReference type="EMBL" id="MBE1523652.1"/>
    </source>
</evidence>
<evidence type="ECO:0000256" key="1">
    <source>
        <dbReference type="SAM" id="MobiDB-lite"/>
    </source>
</evidence>
<reference evidence="2 3" key="1">
    <citation type="submission" date="2020-10" db="EMBL/GenBank/DDBJ databases">
        <title>Sequencing the genomes of 1000 actinobacteria strains.</title>
        <authorList>
            <person name="Klenk H.-P."/>
        </authorList>
    </citation>
    <scope>NUCLEOTIDE SEQUENCE [LARGE SCALE GENOMIC DNA]</scope>
    <source>
        <strain evidence="2 3">DSM 15666</strain>
    </source>
</reference>
<sequence>MMANDDGFQPADSRFDAHDPRQGRTFGMHTADPSSAPAPGGAATIEREHQEQLSEPGDHERFAHYVNKNRIMESALEGGAVVALCGKVWTPSRDPKKFPVCPECKEIYEEMQGGGDGDGDGKSGGDSGGKRGFFGFGRS</sequence>
<dbReference type="EMBL" id="JADBED010000001">
    <property type="protein sequence ID" value="MBE1523652.1"/>
    <property type="molecule type" value="Genomic_DNA"/>
</dbReference>